<evidence type="ECO:0000259" key="1">
    <source>
        <dbReference type="Pfam" id="PF13333"/>
    </source>
</evidence>
<sequence length="31" mass="3911">MHFINYYNNDRSKSNLNKMSPIKYRAHYYQN</sequence>
<dbReference type="Pfam" id="PF13333">
    <property type="entry name" value="rve_2"/>
    <property type="match status" value="1"/>
</dbReference>
<keyword evidence="3" id="KW-1185">Reference proteome</keyword>
<accession>A0A4P6YE62</accession>
<dbReference type="GO" id="GO:0015074">
    <property type="term" value="P:DNA integration"/>
    <property type="evidence" value="ECO:0007669"/>
    <property type="project" value="InterPro"/>
</dbReference>
<gene>
    <name evidence="2" type="ORF">E1750_12955</name>
</gene>
<evidence type="ECO:0000313" key="2">
    <source>
        <dbReference type="EMBL" id="QBN20648.1"/>
    </source>
</evidence>
<reference evidence="3" key="1">
    <citation type="submission" date="2019-03" db="EMBL/GenBank/DDBJ databases">
        <title>Flavobacterium sp.</title>
        <authorList>
            <person name="Kim H."/>
        </authorList>
    </citation>
    <scope>NUCLEOTIDE SEQUENCE [LARGE SCALE GENOMIC DNA]</scope>
    <source>
        <strain evidence="3">GS13</strain>
    </source>
</reference>
<protein>
    <recommendedName>
        <fullName evidence="1">Integrase catalytic domain-containing protein</fullName>
    </recommendedName>
</protein>
<dbReference type="RefSeq" id="WP_133278145.1">
    <property type="nucleotide sequence ID" value="NZ_CP037933.1"/>
</dbReference>
<dbReference type="Proteomes" id="UP000291124">
    <property type="component" value="Chromosome"/>
</dbReference>
<evidence type="ECO:0000313" key="3">
    <source>
        <dbReference type="Proteomes" id="UP000291124"/>
    </source>
</evidence>
<dbReference type="EMBL" id="CP037933">
    <property type="protein sequence ID" value="QBN20648.1"/>
    <property type="molecule type" value="Genomic_DNA"/>
</dbReference>
<proteinExistence type="predicted"/>
<organism evidence="2 3">
    <name type="scientific">Flavobacterium nackdongense</name>
    <dbReference type="NCBI Taxonomy" id="2547394"/>
    <lineage>
        <taxon>Bacteria</taxon>
        <taxon>Pseudomonadati</taxon>
        <taxon>Bacteroidota</taxon>
        <taxon>Flavobacteriia</taxon>
        <taxon>Flavobacteriales</taxon>
        <taxon>Flavobacteriaceae</taxon>
        <taxon>Flavobacterium</taxon>
    </lineage>
</organism>
<dbReference type="InterPro" id="IPR001584">
    <property type="entry name" value="Integrase_cat-core"/>
</dbReference>
<dbReference type="AlphaFoldDB" id="A0A4P6YE62"/>
<dbReference type="OrthoDB" id="9815231at2"/>
<feature type="domain" description="Integrase catalytic" evidence="1">
    <location>
        <begin position="3"/>
        <end position="27"/>
    </location>
</feature>
<dbReference type="KEGG" id="fnk:E1750_12955"/>
<name>A0A4P6YE62_9FLAO</name>